<feature type="domain" description="Polymerase beta nucleotidyltransferase" evidence="1">
    <location>
        <begin position="33"/>
        <end position="66"/>
    </location>
</feature>
<keyword evidence="3" id="KW-1185">Reference proteome</keyword>
<dbReference type="RefSeq" id="WP_201366736.1">
    <property type="nucleotide sequence ID" value="NZ_BNJJ01000033.1"/>
</dbReference>
<organism evidence="2 3">
    <name type="scientific">Dictyobacter formicarum</name>
    <dbReference type="NCBI Taxonomy" id="2778368"/>
    <lineage>
        <taxon>Bacteria</taxon>
        <taxon>Bacillati</taxon>
        <taxon>Chloroflexota</taxon>
        <taxon>Ktedonobacteria</taxon>
        <taxon>Ktedonobacterales</taxon>
        <taxon>Dictyobacteraceae</taxon>
        <taxon>Dictyobacter</taxon>
    </lineage>
</organism>
<dbReference type="SUPFAM" id="SSF81301">
    <property type="entry name" value="Nucleotidyltransferase"/>
    <property type="match status" value="1"/>
</dbReference>
<evidence type="ECO:0000259" key="1">
    <source>
        <dbReference type="Pfam" id="PF18765"/>
    </source>
</evidence>
<dbReference type="InterPro" id="IPR041633">
    <property type="entry name" value="Polbeta"/>
</dbReference>
<evidence type="ECO:0000313" key="2">
    <source>
        <dbReference type="EMBL" id="GHO89208.1"/>
    </source>
</evidence>
<sequence length="334" mass="38211">MSTIILQNSTGNQQIDDILCDVISLCETTFPGQVKAYYLFGSYADGSGRMTSDIDFCLVPRDRFVAEAYKKVQHIRDTCALSYPIMVDMIVLDEPLLLKEGHFRIKSASSFLWGEDLRANMPEQTFDYYVRKYTNAPLSYMLQVLRHIDTATFPLSYPDPTAEFYGYDQPYFPPRNGARRNIKGLVSSVCWAASILIAWQAGKTVEAKSASVKMYRDLIHDAWTPFLEEMYEYGSKKWAYLVPNGEEDRLRLRHLCARTLAFENHYLGLYRDYLLQQLQTSDCNATLVAAKQLQIIAYPDQKIVDALHSIHYEHDSEMRQAVTQALHAIADSCA</sequence>
<gene>
    <name evidence="2" type="ORF">KSZ_72140</name>
</gene>
<name>A0ABQ3VUZ2_9CHLR</name>
<dbReference type="Gene3D" id="3.30.460.10">
    <property type="entry name" value="Beta Polymerase, domain 2"/>
    <property type="match status" value="1"/>
</dbReference>
<protein>
    <recommendedName>
        <fullName evidence="1">Polymerase beta nucleotidyltransferase domain-containing protein</fullName>
    </recommendedName>
</protein>
<reference evidence="2 3" key="1">
    <citation type="journal article" date="2021" name="Int. J. Syst. Evol. Microbiol.">
        <title>Reticulibacter mediterranei gen. nov., sp. nov., within the new family Reticulibacteraceae fam. nov., and Ktedonospora formicarum gen. nov., sp. nov., Ktedonobacter robiniae sp. nov., Dictyobacter formicarum sp. nov. and Dictyobacter arantiisoli sp. nov., belonging to the class Ktedonobacteria.</title>
        <authorList>
            <person name="Yabe S."/>
            <person name="Zheng Y."/>
            <person name="Wang C.M."/>
            <person name="Sakai Y."/>
            <person name="Abe K."/>
            <person name="Yokota A."/>
            <person name="Donadio S."/>
            <person name="Cavaletti L."/>
            <person name="Monciardini P."/>
        </authorList>
    </citation>
    <scope>NUCLEOTIDE SEQUENCE [LARGE SCALE GENOMIC DNA]</scope>
    <source>
        <strain evidence="2 3">SOSP1-9</strain>
    </source>
</reference>
<dbReference type="Proteomes" id="UP000635565">
    <property type="component" value="Unassembled WGS sequence"/>
</dbReference>
<dbReference type="EMBL" id="BNJJ01000033">
    <property type="protein sequence ID" value="GHO89208.1"/>
    <property type="molecule type" value="Genomic_DNA"/>
</dbReference>
<accession>A0ABQ3VUZ2</accession>
<proteinExistence type="predicted"/>
<dbReference type="CDD" id="cd05403">
    <property type="entry name" value="NT_KNTase_like"/>
    <property type="match status" value="1"/>
</dbReference>
<dbReference type="Pfam" id="PF18765">
    <property type="entry name" value="Polbeta"/>
    <property type="match status" value="1"/>
</dbReference>
<evidence type="ECO:0000313" key="3">
    <source>
        <dbReference type="Proteomes" id="UP000635565"/>
    </source>
</evidence>
<dbReference type="InterPro" id="IPR043519">
    <property type="entry name" value="NT_sf"/>
</dbReference>
<comment type="caution">
    <text evidence="2">The sequence shown here is derived from an EMBL/GenBank/DDBJ whole genome shotgun (WGS) entry which is preliminary data.</text>
</comment>